<reference evidence="9" key="1">
    <citation type="submission" date="2021-03" db="EMBL/GenBank/DDBJ databases">
        <title>Streptomyces strains.</title>
        <authorList>
            <person name="Lund M.B."/>
            <person name="Toerring T."/>
        </authorList>
    </citation>
    <scope>NUCLEOTIDE SEQUENCE</scope>
    <source>
        <strain evidence="9">JCM 4242</strain>
    </source>
</reference>
<keyword evidence="5 9" id="KW-0418">Kinase</keyword>
<dbReference type="GO" id="GO:0004674">
    <property type="term" value="F:protein serine/threonine kinase activity"/>
    <property type="evidence" value="ECO:0007669"/>
    <property type="project" value="UniProtKB-KW"/>
</dbReference>
<dbReference type="Proteomes" id="UP000664781">
    <property type="component" value="Unassembled WGS sequence"/>
</dbReference>
<gene>
    <name evidence="9" type="ORF">J1792_16975</name>
</gene>
<dbReference type="RefSeq" id="WP_207247613.1">
    <property type="nucleotide sequence ID" value="NZ_JAFMOF010000002.1"/>
</dbReference>
<dbReference type="PANTHER" id="PTHR43289:SF6">
    <property type="entry name" value="SERINE_THREONINE-PROTEIN KINASE NEKL-3"/>
    <property type="match status" value="1"/>
</dbReference>
<evidence type="ECO:0000256" key="1">
    <source>
        <dbReference type="ARBA" id="ARBA00012513"/>
    </source>
</evidence>
<accession>A0A939FPB9</accession>
<evidence type="ECO:0000256" key="3">
    <source>
        <dbReference type="ARBA" id="ARBA00022679"/>
    </source>
</evidence>
<dbReference type="GO" id="GO:0005524">
    <property type="term" value="F:ATP binding"/>
    <property type="evidence" value="ECO:0007669"/>
    <property type="project" value="UniProtKB-UniRule"/>
</dbReference>
<dbReference type="Gene3D" id="3.30.200.20">
    <property type="entry name" value="Phosphorylase Kinase, domain 1"/>
    <property type="match status" value="1"/>
</dbReference>
<dbReference type="InterPro" id="IPR011990">
    <property type="entry name" value="TPR-like_helical_dom_sf"/>
</dbReference>
<dbReference type="InterPro" id="IPR011009">
    <property type="entry name" value="Kinase-like_dom_sf"/>
</dbReference>
<name>A0A939FPB9_9ACTN</name>
<evidence type="ECO:0000256" key="2">
    <source>
        <dbReference type="ARBA" id="ARBA00022527"/>
    </source>
</evidence>
<keyword evidence="6 7" id="KW-0067">ATP-binding</keyword>
<feature type="binding site" evidence="7">
    <location>
        <position position="35"/>
    </location>
    <ligand>
        <name>ATP</name>
        <dbReference type="ChEBI" id="CHEBI:30616"/>
    </ligand>
</feature>
<evidence type="ECO:0000256" key="7">
    <source>
        <dbReference type="PROSITE-ProRule" id="PRU10141"/>
    </source>
</evidence>
<dbReference type="PROSITE" id="PS00108">
    <property type="entry name" value="PROTEIN_KINASE_ST"/>
    <property type="match status" value="1"/>
</dbReference>
<sequence>MLDGRYRLIDPLGEGGFGVVWKAFDEHLRRHVAVKVLTRTEQPGHEKAEVRFWQEAITAGGLSHPHIVTVHEFGRTQHNGSRQDFLVMELLGGRSLSQILTAGPLPTQQALRWARQICAALQAAHTAGVIHRDIKPQNVMVDESTDTLKVVDFGIAKSAAFSLNLTMTGEVIGTVNYTAPERAGNGPVDARSDLYSLGCVLYELLTGNPPFTDPDAAPLIVLYRHLHQPPPAPRATHPDLPEEADRLVLDLLAKDPGRRPADAAAVCTRLAALASQVERPLTVLTSGAPGADPQAILLHRLQEAVHIGEKGRADTARNLLRGVVSDHVRTLGQENPQTLEARLQLAHFTSEAGGYEQARDQAAKLMARCSLALGPEHPLTLRARIQHAESTDDALRPDLARDLFPPLIADCTAVLGSDAAETLEARVHYADALHSTGAHAEARDLGAILISHCARVLGAGHPLTLSARMQHAISTDGAGEEGRARELLSSLVTDCAAARGRDARITLEIHTAASICDIAVDPSGALDTVGLLLSDCLRVLGPVAPFTLFARLGQAVAIAALAGGQEGVTRLTALAADCAAAHGPDSALSLVVRKLTADLHGSFGYSAQARDLLKPLAADCVRVLGPDASFTAEVQASLKEWTQAAPRRGLLDWLKGL</sequence>
<keyword evidence="3" id="KW-0808">Transferase</keyword>
<dbReference type="EMBL" id="JAFMOF010000002">
    <property type="protein sequence ID" value="MBO0654409.1"/>
    <property type="molecule type" value="Genomic_DNA"/>
</dbReference>
<dbReference type="CDD" id="cd14014">
    <property type="entry name" value="STKc_PknB_like"/>
    <property type="match status" value="1"/>
</dbReference>
<dbReference type="Gene3D" id="1.10.510.10">
    <property type="entry name" value="Transferase(Phosphotransferase) domain 1"/>
    <property type="match status" value="1"/>
</dbReference>
<evidence type="ECO:0000256" key="6">
    <source>
        <dbReference type="ARBA" id="ARBA00022840"/>
    </source>
</evidence>
<dbReference type="FunFam" id="1.10.510.10:FF:000021">
    <property type="entry name" value="Serine/threonine protein kinase"/>
    <property type="match status" value="1"/>
</dbReference>
<dbReference type="PANTHER" id="PTHR43289">
    <property type="entry name" value="MITOGEN-ACTIVATED PROTEIN KINASE KINASE KINASE 20-RELATED"/>
    <property type="match status" value="1"/>
</dbReference>
<dbReference type="InterPro" id="IPR017441">
    <property type="entry name" value="Protein_kinase_ATP_BS"/>
</dbReference>
<dbReference type="InterPro" id="IPR000719">
    <property type="entry name" value="Prot_kinase_dom"/>
</dbReference>
<keyword evidence="2 9" id="KW-0723">Serine/threonine-protein kinase</keyword>
<evidence type="ECO:0000256" key="4">
    <source>
        <dbReference type="ARBA" id="ARBA00022741"/>
    </source>
</evidence>
<dbReference type="Pfam" id="PF00069">
    <property type="entry name" value="Pkinase"/>
    <property type="match status" value="1"/>
</dbReference>
<dbReference type="SMART" id="SM00220">
    <property type="entry name" value="S_TKc"/>
    <property type="match status" value="1"/>
</dbReference>
<dbReference type="InterPro" id="IPR008271">
    <property type="entry name" value="Ser/Thr_kinase_AS"/>
</dbReference>
<evidence type="ECO:0000313" key="9">
    <source>
        <dbReference type="EMBL" id="MBO0654409.1"/>
    </source>
</evidence>
<comment type="caution">
    <text evidence="9">The sequence shown here is derived from an EMBL/GenBank/DDBJ whole genome shotgun (WGS) entry which is preliminary data.</text>
</comment>
<organism evidence="9 10">
    <name type="scientific">Streptomyces triculaminicus</name>
    <dbReference type="NCBI Taxonomy" id="2816232"/>
    <lineage>
        <taxon>Bacteria</taxon>
        <taxon>Bacillati</taxon>
        <taxon>Actinomycetota</taxon>
        <taxon>Actinomycetes</taxon>
        <taxon>Kitasatosporales</taxon>
        <taxon>Streptomycetaceae</taxon>
        <taxon>Streptomyces</taxon>
    </lineage>
</organism>
<evidence type="ECO:0000313" key="10">
    <source>
        <dbReference type="Proteomes" id="UP000664781"/>
    </source>
</evidence>
<dbReference type="Gene3D" id="1.25.40.10">
    <property type="entry name" value="Tetratricopeptide repeat domain"/>
    <property type="match status" value="1"/>
</dbReference>
<protein>
    <recommendedName>
        <fullName evidence="1">non-specific serine/threonine protein kinase</fullName>
        <ecNumber evidence="1">2.7.11.1</ecNumber>
    </recommendedName>
</protein>
<keyword evidence="10" id="KW-1185">Reference proteome</keyword>
<dbReference type="PROSITE" id="PS50011">
    <property type="entry name" value="PROTEIN_KINASE_DOM"/>
    <property type="match status" value="1"/>
</dbReference>
<dbReference type="EC" id="2.7.11.1" evidence="1"/>
<proteinExistence type="predicted"/>
<keyword evidence="4 7" id="KW-0547">Nucleotide-binding</keyword>
<feature type="domain" description="Protein kinase" evidence="8">
    <location>
        <begin position="6"/>
        <end position="273"/>
    </location>
</feature>
<evidence type="ECO:0000256" key="5">
    <source>
        <dbReference type="ARBA" id="ARBA00022777"/>
    </source>
</evidence>
<dbReference type="Pfam" id="PF13374">
    <property type="entry name" value="TPR_10"/>
    <property type="match status" value="1"/>
</dbReference>
<dbReference type="SUPFAM" id="SSF56112">
    <property type="entry name" value="Protein kinase-like (PK-like)"/>
    <property type="match status" value="1"/>
</dbReference>
<evidence type="ECO:0000259" key="8">
    <source>
        <dbReference type="PROSITE" id="PS50011"/>
    </source>
</evidence>
<dbReference type="PROSITE" id="PS00107">
    <property type="entry name" value="PROTEIN_KINASE_ATP"/>
    <property type="match status" value="1"/>
</dbReference>
<dbReference type="AlphaFoldDB" id="A0A939FPB9"/>